<proteinExistence type="predicted"/>
<reference evidence="2" key="1">
    <citation type="submission" date="2016-11" db="EMBL/GenBank/DDBJ databases">
        <authorList>
            <person name="Varghese N."/>
            <person name="Submissions S."/>
        </authorList>
    </citation>
    <scope>NUCLEOTIDE SEQUENCE [LARGE SCALE GENOMIC DNA]</scope>
    <source>
        <strain evidence="2">DSM 16057</strain>
    </source>
</reference>
<dbReference type="OrthoDB" id="159409at2"/>
<sequence>MLTVKIPERGMLQLQHLVLDFNGTMAKDGTLLPGVEERLNTLAEKLAIHVLTADTFGTGEKACRNIKAFVHVLEPGEGGSQKLKFIEKLGTQHTVTIGNGTNDSLMLKNAALGIVVLGPEGASVQALVAADVVVTDICQGLDLLLHPKRLIATLRL</sequence>
<dbReference type="InterPro" id="IPR036412">
    <property type="entry name" value="HAD-like_sf"/>
</dbReference>
<evidence type="ECO:0000313" key="1">
    <source>
        <dbReference type="EMBL" id="SHI71992.1"/>
    </source>
</evidence>
<dbReference type="SUPFAM" id="SSF56784">
    <property type="entry name" value="HAD-like"/>
    <property type="match status" value="1"/>
</dbReference>
<gene>
    <name evidence="1" type="ORF">SAMN02745219_00893</name>
</gene>
<protein>
    <submittedName>
        <fullName evidence="1">ATPase, P-type (Transporting), HAD superfamily, subfamily IC</fullName>
    </submittedName>
</protein>
<dbReference type="Proteomes" id="UP000184529">
    <property type="component" value="Unassembled WGS sequence"/>
</dbReference>
<evidence type="ECO:0000313" key="2">
    <source>
        <dbReference type="Proteomes" id="UP000184529"/>
    </source>
</evidence>
<name>A0A1M6DFN2_9FIRM</name>
<keyword evidence="2" id="KW-1185">Reference proteome</keyword>
<dbReference type="Gene3D" id="3.40.50.1000">
    <property type="entry name" value="HAD superfamily/HAD-like"/>
    <property type="match status" value="1"/>
</dbReference>
<dbReference type="AlphaFoldDB" id="A0A1M6DFN2"/>
<dbReference type="InterPro" id="IPR023214">
    <property type="entry name" value="HAD_sf"/>
</dbReference>
<organism evidence="1 2">
    <name type="scientific">Desulfofundulus thermosubterraneus DSM 16057</name>
    <dbReference type="NCBI Taxonomy" id="1121432"/>
    <lineage>
        <taxon>Bacteria</taxon>
        <taxon>Bacillati</taxon>
        <taxon>Bacillota</taxon>
        <taxon>Clostridia</taxon>
        <taxon>Eubacteriales</taxon>
        <taxon>Peptococcaceae</taxon>
        <taxon>Desulfofundulus</taxon>
    </lineage>
</organism>
<accession>A0A1M6DFN2</accession>
<dbReference type="EMBL" id="FQZM01000010">
    <property type="protein sequence ID" value="SHI71992.1"/>
    <property type="molecule type" value="Genomic_DNA"/>
</dbReference>
<dbReference type="STRING" id="1121432.SAMN02745219_00893"/>